<accession>A0AC35TRW8</accession>
<reference evidence="2" key="1">
    <citation type="submission" date="2016-11" db="UniProtKB">
        <authorList>
            <consortium name="WormBaseParasite"/>
        </authorList>
    </citation>
    <scope>IDENTIFICATION</scope>
    <source>
        <strain evidence="2">KR3021</strain>
    </source>
</reference>
<proteinExistence type="predicted"/>
<organism evidence="1 2">
    <name type="scientific">Rhabditophanes sp. KR3021</name>
    <dbReference type="NCBI Taxonomy" id="114890"/>
    <lineage>
        <taxon>Eukaryota</taxon>
        <taxon>Metazoa</taxon>
        <taxon>Ecdysozoa</taxon>
        <taxon>Nematoda</taxon>
        <taxon>Chromadorea</taxon>
        <taxon>Rhabditida</taxon>
        <taxon>Tylenchina</taxon>
        <taxon>Panagrolaimomorpha</taxon>
        <taxon>Strongyloidoidea</taxon>
        <taxon>Alloionematidae</taxon>
        <taxon>Rhabditophanes</taxon>
    </lineage>
</organism>
<sequence length="1187" mass="134669">MNPRNLQENNDADDSDSDNNDLTKHYRRRPSKRSSTSSPSSRNRSSKYYYRRRSDVLNYSEQQMARRRSGGERSGGDRTSKSFGKGDGRLRKTNSEPNVEHGDDDKMNMIRQLLNSLAIPSLKHHSSSAYDIWKTPRESLVPDEYVSMTEDEFVSTQIEELKDAAQSIQSLQRCLKIPNSRSTDLANSLANIDANLSNEENSEIKKFVQDQMSTLSPITTHFGVHPRGVMQYLPSVRANQFSPLMDTYRFNRAGAKLSLDSTVSSSFEPYENDRSYGYTFSGRDYGKNEDSISLNNSSMAMNNVKIIRTNEEGEMFQSTHTDGGDSIESDKGANSIASVSRFSKLINSFKSSEHFNKESTADYDDWSNDSRRTSNATNYETGSVGPTSYPVNYSNTLKPVSAKQYPPPNLDQTLLQADMILWKKRSRASLRRHQDVRKLAIRELFETEKSYVELLDYMVQKFMRPLKQPLECTLIEFDAVNKIFYKLPEILAHHQVLLAALYSRMETTTDGDYVIADVLLAHFKKISMIDTYIAFVDNFKAAKQAISEARQKQAFEKYYMRCCREHHSKLDLDSLIILPIQRVPRYELLLKQIIKHTPVEHSEYEKLLCVKHYIRELALKINKQREDNEHMEQRLREIEAIVDGLNDLVSSSRIFLRYDLVAISNQSSDRKARCIFMMSDQLIVTSVRRKPGSNNNYHYGKNIKSFFNAQSPDFLNQNRFKLLMKISLSDVEVGKDTLPLLQGVKKELKVVQEDCSILNKMIDLSKLLGSTNQDLATILEDNYLDKIRKQKGLEERMSIDANLTSVDLNVVTFNGIENLNIQFSNADKRSIWESNLTDSKHALKNSANCQQHPPEFRSMIPLRLRPGLEINVGTSTFGRSAEGASNVWVCSSDKFSGQLQILNVNGEPTVESSTFIGNSAIVSIIAVPVPKVRSKNSKKVYPPSSLQSPSELLLDSSSSETDLNDSEQSSTSMATQQSTIWIGNEDGEIFVYNYHDNIKIKSKDKMTKLQIPIVAMAYVDDVVFISLSSKHQNQLIYFKRKKDLSWDMLEKKVVKNITNAKIDTMTAVTNRLCFSSENYIYLLNTLTLTIEKKVEVGCNICSIGHAGPSKFLTCVNATTYNTLTSTTKSRRMSLNASLLQQMEQMFVISGGQGIDHFNPSAAETTNDPSNANIGTDDAVNHLLFWKI</sequence>
<evidence type="ECO:0000313" key="2">
    <source>
        <dbReference type="WBParaSite" id="RSKR_0000352200.1"/>
    </source>
</evidence>
<dbReference type="Proteomes" id="UP000095286">
    <property type="component" value="Unplaced"/>
</dbReference>
<evidence type="ECO:0000313" key="1">
    <source>
        <dbReference type="Proteomes" id="UP000095286"/>
    </source>
</evidence>
<dbReference type="WBParaSite" id="RSKR_0000352200.1">
    <property type="protein sequence ID" value="RSKR_0000352200.1"/>
    <property type="gene ID" value="RSKR_0000352200"/>
</dbReference>
<protein>
    <submittedName>
        <fullName evidence="2">DH domain-containing protein</fullName>
    </submittedName>
</protein>
<name>A0AC35TRW8_9BILA</name>